<protein>
    <submittedName>
        <fullName evidence="3">DUF3106 domain-containing protein</fullName>
    </submittedName>
</protein>
<reference evidence="3" key="1">
    <citation type="submission" date="2023-01" db="EMBL/GenBank/DDBJ databases">
        <title>Xenophilus mangrovi sp. nov., isolated from soil of Mangrove nature reserve.</title>
        <authorList>
            <person name="Xu S."/>
            <person name="Liu Z."/>
            <person name="Xu Y."/>
        </authorList>
    </citation>
    <scope>NUCLEOTIDE SEQUENCE</scope>
    <source>
        <strain evidence="3">YW8</strain>
    </source>
</reference>
<dbReference type="Proteomes" id="UP001212602">
    <property type="component" value="Unassembled WGS sequence"/>
</dbReference>
<feature type="region of interest" description="Disordered" evidence="1">
    <location>
        <begin position="189"/>
        <end position="251"/>
    </location>
</feature>
<feature type="signal peptide" evidence="2">
    <location>
        <begin position="1"/>
        <end position="23"/>
    </location>
</feature>
<keyword evidence="4" id="KW-1185">Reference proteome</keyword>
<evidence type="ECO:0000313" key="4">
    <source>
        <dbReference type="Proteomes" id="UP001212602"/>
    </source>
</evidence>
<dbReference type="EMBL" id="JAQIPB010000002">
    <property type="protein sequence ID" value="MDA7416221.1"/>
    <property type="molecule type" value="Genomic_DNA"/>
</dbReference>
<feature type="compositionally biased region" description="Low complexity" evidence="1">
    <location>
        <begin position="219"/>
        <end position="232"/>
    </location>
</feature>
<dbReference type="Pfam" id="PF11304">
    <property type="entry name" value="DUF3106"/>
    <property type="match status" value="1"/>
</dbReference>
<dbReference type="RefSeq" id="WP_271427447.1">
    <property type="nucleotide sequence ID" value="NZ_JAQIPB010000002.1"/>
</dbReference>
<dbReference type="AlphaFoldDB" id="A0AAE3N6M8"/>
<evidence type="ECO:0000256" key="2">
    <source>
        <dbReference type="SAM" id="SignalP"/>
    </source>
</evidence>
<sequence>MTLLSLLVLSVALTGAVAAPAAAQEGMTNPASSSRASNVAEGAARWVRLPTSQKKALQPLAAEWDKLDEAHRRKWMALARNFDSMGPQEQSTLHSRMTEWALLSPRERVRARLNFAEVQRLAPEAERKAKWDAYQALSEEERRALADRAVTPRGTALPVRPIQRDRLAPLPAAALQNGHGGPRIALTPAAPNPARATMLAPSSATEPAALSAPVHGLVASPHAQEPPAAEPAVTDLPPATDFSPNERPAAP</sequence>
<accession>A0AAE3N6M8</accession>
<comment type="caution">
    <text evidence="3">The sequence shown here is derived from an EMBL/GenBank/DDBJ whole genome shotgun (WGS) entry which is preliminary data.</text>
</comment>
<evidence type="ECO:0000313" key="3">
    <source>
        <dbReference type="EMBL" id="MDA7416221.1"/>
    </source>
</evidence>
<feature type="chain" id="PRO_5042222838" evidence="2">
    <location>
        <begin position="24"/>
        <end position="251"/>
    </location>
</feature>
<proteinExistence type="predicted"/>
<keyword evidence="2" id="KW-0732">Signal</keyword>
<name>A0AAE3N6M8_9BURK</name>
<gene>
    <name evidence="3" type="ORF">PGB34_07570</name>
</gene>
<organism evidence="3 4">
    <name type="scientific">Xenophilus arseniciresistens</name>
    <dbReference type="NCBI Taxonomy" id="1283306"/>
    <lineage>
        <taxon>Bacteria</taxon>
        <taxon>Pseudomonadati</taxon>
        <taxon>Pseudomonadota</taxon>
        <taxon>Betaproteobacteria</taxon>
        <taxon>Burkholderiales</taxon>
        <taxon>Comamonadaceae</taxon>
        <taxon>Xenophilus</taxon>
    </lineage>
</organism>
<evidence type="ECO:0000256" key="1">
    <source>
        <dbReference type="SAM" id="MobiDB-lite"/>
    </source>
</evidence>
<dbReference type="InterPro" id="IPR021455">
    <property type="entry name" value="DUF3106"/>
</dbReference>